<sequence>MRPIPMIGDVALQAVQRVRHEVDGGFALLPVEGLPGRLVQRHGRGSHVIELEGVLYGESALDDLRTLQELAVGGEEQVFSADIAAALDLHHVVIERFVAGEIAGYANHFAYRIRLVESPELPEPAPTGGGLGFGDLGFGDLGLPDLSLPDLGIDLSVLDDIADLAGDVAGAVDAALDAVDQLQGLVAAAGGLSVGNPVQPLADEIGRLGQLADRAQGAVTAVVTAFFED</sequence>
<dbReference type="EMBL" id="JBHLUH010000080">
    <property type="protein sequence ID" value="MFC0533289.1"/>
    <property type="molecule type" value="Genomic_DNA"/>
</dbReference>
<dbReference type="RefSeq" id="WP_377260694.1">
    <property type="nucleotide sequence ID" value="NZ_JBHLUH010000080.1"/>
</dbReference>
<reference evidence="1 2" key="1">
    <citation type="submission" date="2024-09" db="EMBL/GenBank/DDBJ databases">
        <authorList>
            <person name="Sun Q."/>
            <person name="Mori K."/>
        </authorList>
    </citation>
    <scope>NUCLEOTIDE SEQUENCE [LARGE SCALE GENOMIC DNA]</scope>
    <source>
        <strain evidence="1 2">TBRC 3947</strain>
    </source>
</reference>
<dbReference type="Proteomes" id="UP001589867">
    <property type="component" value="Unassembled WGS sequence"/>
</dbReference>
<proteinExistence type="predicted"/>
<name>A0ABV6MFC3_9ACTN</name>
<comment type="caution">
    <text evidence="1">The sequence shown here is derived from an EMBL/GenBank/DDBJ whole genome shotgun (WGS) entry which is preliminary data.</text>
</comment>
<keyword evidence="2" id="KW-1185">Reference proteome</keyword>
<accession>A0ABV6MFC3</accession>
<protein>
    <submittedName>
        <fullName evidence="1">Uncharacterized protein</fullName>
    </submittedName>
</protein>
<gene>
    <name evidence="1" type="ORF">ACFFIA_37345</name>
</gene>
<organism evidence="1 2">
    <name type="scientific">Phytohabitans kaempferiae</name>
    <dbReference type="NCBI Taxonomy" id="1620943"/>
    <lineage>
        <taxon>Bacteria</taxon>
        <taxon>Bacillati</taxon>
        <taxon>Actinomycetota</taxon>
        <taxon>Actinomycetes</taxon>
        <taxon>Micromonosporales</taxon>
        <taxon>Micromonosporaceae</taxon>
    </lineage>
</organism>
<evidence type="ECO:0000313" key="1">
    <source>
        <dbReference type="EMBL" id="MFC0533289.1"/>
    </source>
</evidence>
<evidence type="ECO:0000313" key="2">
    <source>
        <dbReference type="Proteomes" id="UP001589867"/>
    </source>
</evidence>